<accession>A0A064CLK5</accession>
<reference evidence="4" key="1">
    <citation type="submission" date="2014-05" db="EMBL/GenBank/DDBJ databases">
        <title>Genome sequence of Mycobacterium aromaticivorans strain JS19b1T (= DSM 45407T).</title>
        <authorList>
            <person name="Kwak Y."/>
            <person name="Park G.-S."/>
            <person name="Li Q.X."/>
            <person name="Lee S.-E."/>
            <person name="Shin J.-H."/>
        </authorList>
    </citation>
    <scope>NUCLEOTIDE SEQUENCE [LARGE SCALE GENOMIC DNA]</scope>
    <source>
        <strain evidence="4">JS19b1</strain>
    </source>
</reference>
<evidence type="ECO:0000256" key="3">
    <source>
        <dbReference type="SAM" id="MobiDB-lite"/>
    </source>
</evidence>
<gene>
    <name evidence="4" type="ORF">Y900_021570</name>
</gene>
<dbReference type="EMBL" id="JALN02000001">
    <property type="protein sequence ID" value="KDF01450.1"/>
    <property type="molecule type" value="Genomic_DNA"/>
</dbReference>
<dbReference type="InterPro" id="IPR051405">
    <property type="entry name" value="phD/YefM_antitoxin"/>
</dbReference>
<dbReference type="PANTHER" id="PTHR33713:SF10">
    <property type="entry name" value="ANTITOXIN YAFN"/>
    <property type="match status" value="1"/>
</dbReference>
<evidence type="ECO:0000256" key="2">
    <source>
        <dbReference type="RuleBase" id="RU362080"/>
    </source>
</evidence>
<keyword evidence="5" id="KW-1185">Reference proteome</keyword>
<dbReference type="Proteomes" id="UP000022835">
    <property type="component" value="Unassembled WGS sequence"/>
</dbReference>
<proteinExistence type="inferred from homology"/>
<dbReference type="OrthoDB" id="488160at2"/>
<feature type="region of interest" description="Disordered" evidence="3">
    <location>
        <begin position="79"/>
        <end position="100"/>
    </location>
</feature>
<dbReference type="STRING" id="1440774.Y900_021570"/>
<comment type="caution">
    <text evidence="4">The sequence shown here is derived from an EMBL/GenBank/DDBJ whole genome shotgun (WGS) entry which is preliminary data.</text>
</comment>
<dbReference type="PANTHER" id="PTHR33713">
    <property type="entry name" value="ANTITOXIN YAFN-RELATED"/>
    <property type="match status" value="1"/>
</dbReference>
<dbReference type="InterPro" id="IPR006442">
    <property type="entry name" value="Antitoxin_Phd/YefM"/>
</dbReference>
<dbReference type="Pfam" id="PF02604">
    <property type="entry name" value="PhdYeFM_antitox"/>
    <property type="match status" value="1"/>
</dbReference>
<dbReference type="Gene3D" id="3.40.1620.10">
    <property type="entry name" value="YefM-like domain"/>
    <property type="match status" value="1"/>
</dbReference>
<name>A0A064CLK5_9MYCO</name>
<evidence type="ECO:0000256" key="1">
    <source>
        <dbReference type="ARBA" id="ARBA00009981"/>
    </source>
</evidence>
<dbReference type="SUPFAM" id="SSF143120">
    <property type="entry name" value="YefM-like"/>
    <property type="match status" value="1"/>
</dbReference>
<evidence type="ECO:0000313" key="4">
    <source>
        <dbReference type="EMBL" id="KDF01450.1"/>
    </source>
</evidence>
<dbReference type="AlphaFoldDB" id="A0A064CLK5"/>
<dbReference type="InterPro" id="IPR036165">
    <property type="entry name" value="YefM-like_sf"/>
</dbReference>
<sequence>MVILVTMTETTSLAETKAHLSELVARVGEQHERITVTVHGRPAAVILAVDDLESLEETIAVLSDSAAVRALSEADAQLARGEGETQDQLAAAMHARRAGK</sequence>
<comment type="similarity">
    <text evidence="1 2">Belongs to the phD/YefM antitoxin family.</text>
</comment>
<organism evidence="4 5">
    <name type="scientific">Mycolicibacterium aromaticivorans JS19b1 = JCM 16368</name>
    <dbReference type="NCBI Taxonomy" id="1440774"/>
    <lineage>
        <taxon>Bacteria</taxon>
        <taxon>Bacillati</taxon>
        <taxon>Actinomycetota</taxon>
        <taxon>Actinomycetes</taxon>
        <taxon>Mycobacteriales</taxon>
        <taxon>Mycobacteriaceae</taxon>
        <taxon>Mycolicibacterium</taxon>
    </lineage>
</organism>
<dbReference type="NCBIfam" id="TIGR01552">
    <property type="entry name" value="phd_fam"/>
    <property type="match status" value="1"/>
</dbReference>
<protein>
    <recommendedName>
        <fullName evidence="2">Antitoxin</fullName>
    </recommendedName>
</protein>
<dbReference type="Gene3D" id="1.10.1220.170">
    <property type="match status" value="1"/>
</dbReference>
<evidence type="ECO:0000313" key="5">
    <source>
        <dbReference type="Proteomes" id="UP000022835"/>
    </source>
</evidence>
<comment type="function">
    <text evidence="2">Antitoxin component of a type II toxin-antitoxin (TA) system.</text>
</comment>
<dbReference type="eggNOG" id="COG2161">
    <property type="taxonomic scope" value="Bacteria"/>
</dbReference>